<sequence>MLTYNECLEMSGLTVGEVNAIAEHEHVDPIIAMAMGNYLVEHQGEKMIKKIILDDIAKAERDRDYPHANLLRRVMEHFVATHPEADV</sequence>
<dbReference type="EMBL" id="AAOW01000003">
    <property type="protein sequence ID" value="EAR62248.1"/>
    <property type="molecule type" value="Genomic_DNA"/>
</dbReference>
<dbReference type="AlphaFoldDB" id="A0A7U8GTE4"/>
<gene>
    <name evidence="1" type="ORF">MED92_14463</name>
</gene>
<organism evidence="1 2">
    <name type="scientific">Neptuniibacter caesariensis</name>
    <dbReference type="NCBI Taxonomy" id="207954"/>
    <lineage>
        <taxon>Bacteria</taxon>
        <taxon>Pseudomonadati</taxon>
        <taxon>Pseudomonadota</taxon>
        <taxon>Gammaproteobacteria</taxon>
        <taxon>Oceanospirillales</taxon>
        <taxon>Oceanospirillaceae</taxon>
        <taxon>Neptuniibacter</taxon>
    </lineage>
</organism>
<keyword evidence="2" id="KW-1185">Reference proteome</keyword>
<comment type="caution">
    <text evidence="1">The sequence shown here is derived from an EMBL/GenBank/DDBJ whole genome shotgun (WGS) entry which is preliminary data.</text>
</comment>
<evidence type="ECO:0000313" key="2">
    <source>
        <dbReference type="Proteomes" id="UP000002171"/>
    </source>
</evidence>
<accession>A0A7U8GTE4</accession>
<name>A0A7U8GTE4_NEPCE</name>
<dbReference type="Proteomes" id="UP000002171">
    <property type="component" value="Unassembled WGS sequence"/>
</dbReference>
<reference evidence="1 2" key="1">
    <citation type="submission" date="2006-02" db="EMBL/GenBank/DDBJ databases">
        <authorList>
            <person name="Pinhassi J."/>
            <person name="Pedros-Alio C."/>
            <person name="Ferriera S."/>
            <person name="Johnson J."/>
            <person name="Kravitz S."/>
            <person name="Halpern A."/>
            <person name="Remington K."/>
            <person name="Beeson K."/>
            <person name="Tran B."/>
            <person name="Rogers Y.-H."/>
            <person name="Friedman R."/>
            <person name="Venter J.C."/>
        </authorList>
    </citation>
    <scope>NUCLEOTIDE SEQUENCE [LARGE SCALE GENOMIC DNA]</scope>
    <source>
        <strain evidence="1 2">MED92</strain>
    </source>
</reference>
<proteinExistence type="predicted"/>
<protein>
    <submittedName>
        <fullName evidence="1">Uncharacterized protein</fullName>
    </submittedName>
</protein>
<evidence type="ECO:0000313" key="1">
    <source>
        <dbReference type="EMBL" id="EAR62248.1"/>
    </source>
</evidence>
<dbReference type="OrthoDB" id="5625447at2"/>